<keyword evidence="5" id="KW-0004">4Fe-4S</keyword>
<dbReference type="GO" id="GO:0051539">
    <property type="term" value="F:4 iron, 4 sulfur cluster binding"/>
    <property type="evidence" value="ECO:0007669"/>
    <property type="project" value="UniProtKB-KW"/>
</dbReference>
<dbReference type="HOGENOM" id="CLU_089926_2_1_6"/>
<dbReference type="PROSITE" id="PS01087">
    <property type="entry name" value="RADICAL_ACTIVATING"/>
    <property type="match status" value="1"/>
</dbReference>
<evidence type="ECO:0000256" key="10">
    <source>
        <dbReference type="ARBA" id="ARBA00023014"/>
    </source>
</evidence>
<evidence type="ECO:0000256" key="12">
    <source>
        <dbReference type="PIRNR" id="PIRNR000368"/>
    </source>
</evidence>
<reference evidence="13 14" key="1">
    <citation type="submission" date="2014-01" db="EMBL/GenBank/DDBJ databases">
        <title>Full genme sequencing of cellulolytic bacterium Gynuella sunshinyii YC6258T gen. nov., sp. nov.</title>
        <authorList>
            <person name="Khan H."/>
            <person name="Chung E.J."/>
            <person name="Chung Y.R."/>
        </authorList>
    </citation>
    <scope>NUCLEOTIDE SEQUENCE [LARGE SCALE GENOMIC DNA]</scope>
    <source>
        <strain evidence="13 14">YC6258</strain>
    </source>
</reference>
<gene>
    <name evidence="13" type="ORF">YC6258_03993</name>
</gene>
<keyword evidence="9" id="KW-0408">Iron</keyword>
<protein>
    <recommendedName>
        <fullName evidence="4 12">Anaerobic ribonucleoside-triphosphate reductase-activating protein</fullName>
        <ecNumber evidence="12">1.97.1.-</ecNumber>
    </recommendedName>
</protein>
<dbReference type="Pfam" id="PF13353">
    <property type="entry name" value="Fer4_12"/>
    <property type="match status" value="1"/>
</dbReference>
<dbReference type="EMBL" id="CP007142">
    <property type="protein sequence ID" value="AJQ96029.1"/>
    <property type="molecule type" value="Genomic_DNA"/>
</dbReference>
<dbReference type="NCBIfam" id="NF008335">
    <property type="entry name" value="PRK11121.1"/>
    <property type="match status" value="1"/>
</dbReference>
<keyword evidence="8 12" id="KW-0560">Oxidoreductase</keyword>
<dbReference type="SFLD" id="SFLDF00299">
    <property type="entry name" value="anaerobic_ribonucleoside-triph"/>
    <property type="match status" value="1"/>
</dbReference>
<dbReference type="SUPFAM" id="SSF102114">
    <property type="entry name" value="Radical SAM enzymes"/>
    <property type="match status" value="1"/>
</dbReference>
<evidence type="ECO:0000256" key="5">
    <source>
        <dbReference type="ARBA" id="ARBA00022485"/>
    </source>
</evidence>
<comment type="function">
    <text evidence="2 12">Activation of anaerobic ribonucleoside-triphosphate reductase under anaerobic conditions by generation of an organic free radical, using S-adenosylmethionine and reduced flavodoxin as cosubstrates to produce 5'-deoxy-adenosine.</text>
</comment>
<dbReference type="EC" id="1.97.1.-" evidence="12"/>
<dbReference type="InterPro" id="IPR001989">
    <property type="entry name" value="Radical_activat_CS"/>
</dbReference>
<dbReference type="CDD" id="cd01335">
    <property type="entry name" value="Radical_SAM"/>
    <property type="match status" value="1"/>
</dbReference>
<comment type="cofactor">
    <cofactor evidence="1">
        <name>[4Fe-4S] cluster</name>
        <dbReference type="ChEBI" id="CHEBI:49883"/>
    </cofactor>
</comment>
<dbReference type="OrthoDB" id="9782387at2"/>
<evidence type="ECO:0000256" key="11">
    <source>
        <dbReference type="ARBA" id="ARBA00047365"/>
    </source>
</evidence>
<dbReference type="GO" id="GO:0043365">
    <property type="term" value="F:[formate-C-acetyltransferase]-activating enzyme activity"/>
    <property type="evidence" value="ECO:0007669"/>
    <property type="project" value="InterPro"/>
</dbReference>
<sequence>MNFHKYFSVDVVNGPGTRCTLFVSGCEHKCRGCYNATTWPLGSGRPFDRTLEDRIISDLNDTRIVRRGLSLTGGDPLHPANCETILRLVERVRAETCGKDIFLWTGYQLAALSAQQRRILKYVDVLIDGKFEQSLADPMLKWRGSSNQCIHFLCEHHHLSPDLTGTTTVINV</sequence>
<evidence type="ECO:0000313" key="13">
    <source>
        <dbReference type="EMBL" id="AJQ96029.1"/>
    </source>
</evidence>
<keyword evidence="7" id="KW-0479">Metal-binding</keyword>
<dbReference type="SFLD" id="SFLDS00029">
    <property type="entry name" value="Radical_SAM"/>
    <property type="match status" value="1"/>
</dbReference>
<evidence type="ECO:0000256" key="2">
    <source>
        <dbReference type="ARBA" id="ARBA00003852"/>
    </source>
</evidence>
<evidence type="ECO:0000313" key="14">
    <source>
        <dbReference type="Proteomes" id="UP000032266"/>
    </source>
</evidence>
<evidence type="ECO:0000256" key="6">
    <source>
        <dbReference type="ARBA" id="ARBA00022691"/>
    </source>
</evidence>
<evidence type="ECO:0000256" key="1">
    <source>
        <dbReference type="ARBA" id="ARBA00001966"/>
    </source>
</evidence>
<comment type="similarity">
    <text evidence="3 12">Belongs to the organic radical-activating enzymes family.</text>
</comment>
<accession>A0A0C5W024</accession>
<dbReference type="InterPro" id="IPR012837">
    <property type="entry name" value="NrdG"/>
</dbReference>
<evidence type="ECO:0000256" key="3">
    <source>
        <dbReference type="ARBA" id="ARBA00009777"/>
    </source>
</evidence>
<dbReference type="RefSeq" id="WP_044618146.1">
    <property type="nucleotide sequence ID" value="NZ_CP007142.1"/>
</dbReference>
<comment type="catalytic activity">
    <reaction evidence="11">
        <text>glycyl-[protein] + reduced [flavodoxin] + S-adenosyl-L-methionine = glycin-2-yl radical-[protein] + semiquinone [flavodoxin] + 5'-deoxyadenosine + L-methionine + H(+)</text>
        <dbReference type="Rhea" id="RHEA:61976"/>
        <dbReference type="Rhea" id="RHEA-COMP:10622"/>
        <dbReference type="Rhea" id="RHEA-COMP:14480"/>
        <dbReference type="Rhea" id="RHEA-COMP:15993"/>
        <dbReference type="Rhea" id="RHEA-COMP:15994"/>
        <dbReference type="ChEBI" id="CHEBI:15378"/>
        <dbReference type="ChEBI" id="CHEBI:17319"/>
        <dbReference type="ChEBI" id="CHEBI:29947"/>
        <dbReference type="ChEBI" id="CHEBI:32722"/>
        <dbReference type="ChEBI" id="CHEBI:57618"/>
        <dbReference type="ChEBI" id="CHEBI:57844"/>
        <dbReference type="ChEBI" id="CHEBI:59789"/>
        <dbReference type="ChEBI" id="CHEBI:140311"/>
    </reaction>
</comment>
<evidence type="ECO:0000256" key="7">
    <source>
        <dbReference type="ARBA" id="ARBA00022723"/>
    </source>
</evidence>
<evidence type="ECO:0000256" key="9">
    <source>
        <dbReference type="ARBA" id="ARBA00023004"/>
    </source>
</evidence>
<name>A0A0C5W024_9GAMM</name>
<dbReference type="PANTHER" id="PTHR30352:SF2">
    <property type="entry name" value="ANAEROBIC RIBONUCLEOSIDE-TRIPHOSPHATE REDUCTASE-ACTIVATING PROTEIN"/>
    <property type="match status" value="1"/>
</dbReference>
<dbReference type="PATRIC" id="fig|1445510.3.peg.3967"/>
<keyword evidence="6" id="KW-0949">S-adenosyl-L-methionine</keyword>
<dbReference type="InterPro" id="IPR007197">
    <property type="entry name" value="rSAM"/>
</dbReference>
<dbReference type="InterPro" id="IPR058240">
    <property type="entry name" value="rSAM_sf"/>
</dbReference>
<dbReference type="NCBIfam" id="TIGR02491">
    <property type="entry name" value="NrdG"/>
    <property type="match status" value="1"/>
</dbReference>
<keyword evidence="14" id="KW-1185">Reference proteome</keyword>
<dbReference type="Gene3D" id="3.20.20.70">
    <property type="entry name" value="Aldolase class I"/>
    <property type="match status" value="1"/>
</dbReference>
<dbReference type="AlphaFoldDB" id="A0A0C5W024"/>
<dbReference type="GO" id="GO:0004748">
    <property type="term" value="F:ribonucleoside-diphosphate reductase activity, thioredoxin disulfide as acceptor"/>
    <property type="evidence" value="ECO:0007669"/>
    <property type="project" value="TreeGrafter"/>
</dbReference>
<dbReference type="Proteomes" id="UP000032266">
    <property type="component" value="Chromosome"/>
</dbReference>
<evidence type="ECO:0000256" key="4">
    <source>
        <dbReference type="ARBA" id="ARBA00014281"/>
    </source>
</evidence>
<evidence type="ECO:0000256" key="8">
    <source>
        <dbReference type="ARBA" id="ARBA00023002"/>
    </source>
</evidence>
<dbReference type="InterPro" id="IPR013785">
    <property type="entry name" value="Aldolase_TIM"/>
</dbReference>
<dbReference type="PIRSF" id="PIRSF000368">
    <property type="entry name" value="NrdG"/>
    <property type="match status" value="1"/>
</dbReference>
<dbReference type="SFLD" id="SFLDG01066">
    <property type="entry name" value="organic_radical-activating_enz"/>
    <property type="match status" value="1"/>
</dbReference>
<dbReference type="STRING" id="1445510.YC6258_03993"/>
<dbReference type="GO" id="GO:0046872">
    <property type="term" value="F:metal ion binding"/>
    <property type="evidence" value="ECO:0007669"/>
    <property type="project" value="UniProtKB-KW"/>
</dbReference>
<dbReference type="KEGG" id="gsn:YC6258_03993"/>
<dbReference type="InterPro" id="IPR034457">
    <property type="entry name" value="Organic_radical-activating"/>
</dbReference>
<keyword evidence="10" id="KW-0411">Iron-sulfur</keyword>
<dbReference type="SFLD" id="SFLDG01063">
    <property type="entry name" value="activating_enzymes__group_1"/>
    <property type="match status" value="1"/>
</dbReference>
<dbReference type="PANTHER" id="PTHR30352">
    <property type="entry name" value="PYRUVATE FORMATE-LYASE-ACTIVATING ENZYME"/>
    <property type="match status" value="1"/>
</dbReference>
<proteinExistence type="inferred from homology"/>
<organism evidence="13 14">
    <name type="scientific">Gynuella sunshinyii YC6258</name>
    <dbReference type="NCBI Taxonomy" id="1445510"/>
    <lineage>
        <taxon>Bacteria</taxon>
        <taxon>Pseudomonadati</taxon>
        <taxon>Pseudomonadota</taxon>
        <taxon>Gammaproteobacteria</taxon>
        <taxon>Oceanospirillales</taxon>
        <taxon>Saccharospirillaceae</taxon>
        <taxon>Gynuella</taxon>
    </lineage>
</organism>